<proteinExistence type="predicted"/>
<reference evidence="3" key="1">
    <citation type="journal article" date="2019" name="Int. J. Syst. Evol. Microbiol.">
        <title>The Global Catalogue of Microorganisms (GCM) 10K type strain sequencing project: providing services to taxonomists for standard genome sequencing and annotation.</title>
        <authorList>
            <consortium name="The Broad Institute Genomics Platform"/>
            <consortium name="The Broad Institute Genome Sequencing Center for Infectious Disease"/>
            <person name="Wu L."/>
            <person name="Ma J."/>
        </authorList>
    </citation>
    <scope>NUCLEOTIDE SEQUENCE [LARGE SCALE GENOMIC DNA]</scope>
    <source>
        <strain evidence="3">CGMCC 1.15353</strain>
    </source>
</reference>
<protein>
    <submittedName>
        <fullName evidence="2">Uncharacterized protein</fullName>
    </submittedName>
</protein>
<name>A0ABQ1Q3Z5_9BACI</name>
<evidence type="ECO:0000256" key="1">
    <source>
        <dbReference type="SAM" id="MobiDB-lite"/>
    </source>
</evidence>
<comment type="caution">
    <text evidence="2">The sequence shown here is derived from an EMBL/GenBank/DDBJ whole genome shotgun (WGS) entry which is preliminary data.</text>
</comment>
<feature type="compositionally biased region" description="Basic and acidic residues" evidence="1">
    <location>
        <begin position="1"/>
        <end position="10"/>
    </location>
</feature>
<evidence type="ECO:0000313" key="3">
    <source>
        <dbReference type="Proteomes" id="UP000642571"/>
    </source>
</evidence>
<dbReference type="Proteomes" id="UP000642571">
    <property type="component" value="Unassembled WGS sequence"/>
</dbReference>
<sequence>MRDSRGKTGFRDPAGSETTEEALEFVRRKASVFPRPPIPHYSKQNVILYRFSTYFSHVQ</sequence>
<accession>A0ABQ1Q3Z5</accession>
<dbReference type="EMBL" id="BMIN01000007">
    <property type="protein sequence ID" value="GGD11992.1"/>
    <property type="molecule type" value="Genomic_DNA"/>
</dbReference>
<organism evidence="2 3">
    <name type="scientific">Pontibacillus salipaludis</name>
    <dbReference type="NCBI Taxonomy" id="1697394"/>
    <lineage>
        <taxon>Bacteria</taxon>
        <taxon>Bacillati</taxon>
        <taxon>Bacillota</taxon>
        <taxon>Bacilli</taxon>
        <taxon>Bacillales</taxon>
        <taxon>Bacillaceae</taxon>
        <taxon>Pontibacillus</taxon>
    </lineage>
</organism>
<feature type="region of interest" description="Disordered" evidence="1">
    <location>
        <begin position="1"/>
        <end position="21"/>
    </location>
</feature>
<gene>
    <name evidence="2" type="ORF">GCM10011389_19390</name>
</gene>
<keyword evidence="3" id="KW-1185">Reference proteome</keyword>
<evidence type="ECO:0000313" key="2">
    <source>
        <dbReference type="EMBL" id="GGD11992.1"/>
    </source>
</evidence>